<comment type="caution">
    <text evidence="7">The sequence shown here is derived from an EMBL/GenBank/DDBJ whole genome shotgun (WGS) entry which is preliminary data.</text>
</comment>
<sequence length="323" mass="35477">MENLKRHLSVDKLDGFGSKKKLTMSLLFKILKDMVQGFIDDSVPRLSASLAYATLFSIIPLLSLLITIGVFLKMDMAGQLYAQLEPILGTSVVNALNSVIENAANSNSSTFATIVSLAVSVFGATTIFAEMQSSLNTIWGIKAIPKKSWLKYLKNRLLSFSIILVFAFILLVTFMISNVIENLSVRFMTNYPDVAESLVKVTGIFLNVIVTTTIFALIFKILPDAKIKIKDIFTGAIVTTILLLVGQWGISLYINIANVGTVYGTAAFLAVLITWIYYSAIIIYTGAEFTKAWANDMGGKIFPDEYAVATKIVEIHKDGPINE</sequence>
<dbReference type="EMBL" id="RAYI01000033">
    <property type="protein sequence ID" value="RLT72583.1"/>
    <property type="molecule type" value="Genomic_DNA"/>
</dbReference>
<feature type="transmembrane region" description="Helical" evidence="6">
    <location>
        <begin position="157"/>
        <end position="177"/>
    </location>
</feature>
<feature type="transmembrane region" description="Helical" evidence="6">
    <location>
        <begin position="50"/>
        <end position="72"/>
    </location>
</feature>
<comment type="subcellular location">
    <subcellularLocation>
        <location evidence="1">Cell membrane</location>
        <topology evidence="1">Multi-pass membrane protein</topology>
    </subcellularLocation>
</comment>
<proteinExistence type="predicted"/>
<name>A0A3L7ZQM4_PARDI</name>
<keyword evidence="2" id="KW-1003">Cell membrane</keyword>
<evidence type="ECO:0000256" key="2">
    <source>
        <dbReference type="ARBA" id="ARBA00022475"/>
    </source>
</evidence>
<dbReference type="OrthoDB" id="9797028at2"/>
<evidence type="ECO:0000313" key="10">
    <source>
        <dbReference type="Proteomes" id="UP000310032"/>
    </source>
</evidence>
<reference evidence="7 9" key="1">
    <citation type="submission" date="2018-09" db="EMBL/GenBank/DDBJ databases">
        <title>Murine metabolic-syndrome-specific gut microbial biobank.</title>
        <authorList>
            <person name="Liu C."/>
        </authorList>
    </citation>
    <scope>NUCLEOTIDE SEQUENCE [LARGE SCALE GENOMIC DNA]</scope>
    <source>
        <strain evidence="7 9">8-P5</strain>
    </source>
</reference>
<evidence type="ECO:0000313" key="7">
    <source>
        <dbReference type="EMBL" id="RLT72583.1"/>
    </source>
</evidence>
<evidence type="ECO:0000256" key="4">
    <source>
        <dbReference type="ARBA" id="ARBA00022989"/>
    </source>
</evidence>
<evidence type="ECO:0000256" key="1">
    <source>
        <dbReference type="ARBA" id="ARBA00004651"/>
    </source>
</evidence>
<dbReference type="InterPro" id="IPR017039">
    <property type="entry name" value="Virul_fac_BrkB"/>
</dbReference>
<reference evidence="8 10" key="2">
    <citation type="submission" date="2019-04" db="EMBL/GenBank/DDBJ databases">
        <title>Microbes associate with the intestines of laboratory mice.</title>
        <authorList>
            <person name="Navarre W."/>
            <person name="Wong E."/>
            <person name="Huang K."/>
            <person name="Tropini C."/>
            <person name="Ng K."/>
            <person name="Yu B."/>
        </authorList>
    </citation>
    <scope>NUCLEOTIDE SEQUENCE [LARGE SCALE GENOMIC DNA]</scope>
    <source>
        <strain evidence="8 10">NM39_I3</strain>
    </source>
</reference>
<dbReference type="PANTHER" id="PTHR30213">
    <property type="entry name" value="INNER MEMBRANE PROTEIN YHJD"/>
    <property type="match status" value="1"/>
</dbReference>
<evidence type="ECO:0000256" key="6">
    <source>
        <dbReference type="SAM" id="Phobius"/>
    </source>
</evidence>
<feature type="transmembrane region" description="Helical" evidence="6">
    <location>
        <begin position="266"/>
        <end position="287"/>
    </location>
</feature>
<evidence type="ECO:0000313" key="9">
    <source>
        <dbReference type="Proteomes" id="UP000278164"/>
    </source>
</evidence>
<dbReference type="PIRSF" id="PIRSF035875">
    <property type="entry name" value="RNase_BN"/>
    <property type="match status" value="1"/>
</dbReference>
<keyword evidence="5 6" id="KW-0472">Membrane</keyword>
<evidence type="ECO:0000256" key="3">
    <source>
        <dbReference type="ARBA" id="ARBA00022692"/>
    </source>
</evidence>
<dbReference type="Proteomes" id="UP000278164">
    <property type="component" value="Unassembled WGS sequence"/>
</dbReference>
<dbReference type="GO" id="GO:0005886">
    <property type="term" value="C:plasma membrane"/>
    <property type="evidence" value="ECO:0007669"/>
    <property type="project" value="UniProtKB-SubCell"/>
</dbReference>
<evidence type="ECO:0000313" key="8">
    <source>
        <dbReference type="EMBL" id="TGY58297.1"/>
    </source>
</evidence>
<evidence type="ECO:0000256" key="5">
    <source>
        <dbReference type="ARBA" id="ARBA00023136"/>
    </source>
</evidence>
<dbReference type="NCBIfam" id="TIGR00765">
    <property type="entry name" value="yihY_not_rbn"/>
    <property type="match status" value="1"/>
</dbReference>
<keyword evidence="4 6" id="KW-1133">Transmembrane helix</keyword>
<gene>
    <name evidence="7" type="ORF">D7V78_15180</name>
    <name evidence="8" type="ORF">E5342_08370</name>
</gene>
<dbReference type="RefSeq" id="WP_121736910.1">
    <property type="nucleotide sequence ID" value="NZ_QXXG01000036.1"/>
</dbReference>
<dbReference type="PANTHER" id="PTHR30213:SF1">
    <property type="entry name" value="INNER MEMBRANE PROTEIN YHJD"/>
    <property type="match status" value="1"/>
</dbReference>
<dbReference type="Proteomes" id="UP000310032">
    <property type="component" value="Unassembled WGS sequence"/>
</dbReference>
<organism evidence="7 9">
    <name type="scientific">Parabacteroides distasonis</name>
    <dbReference type="NCBI Taxonomy" id="823"/>
    <lineage>
        <taxon>Bacteria</taxon>
        <taxon>Pseudomonadati</taxon>
        <taxon>Bacteroidota</taxon>
        <taxon>Bacteroidia</taxon>
        <taxon>Bacteroidales</taxon>
        <taxon>Tannerellaceae</taxon>
        <taxon>Parabacteroides</taxon>
    </lineage>
</organism>
<feature type="transmembrane region" description="Helical" evidence="6">
    <location>
        <begin position="197"/>
        <end position="219"/>
    </location>
</feature>
<accession>A0A3L7ZQM4</accession>
<keyword evidence="3 6" id="KW-0812">Transmembrane</keyword>
<dbReference type="EMBL" id="SRYM01000018">
    <property type="protein sequence ID" value="TGY58297.1"/>
    <property type="molecule type" value="Genomic_DNA"/>
</dbReference>
<protein>
    <submittedName>
        <fullName evidence="7">YihY/virulence factor BrkB family protein</fullName>
    </submittedName>
</protein>
<dbReference type="AlphaFoldDB" id="A0A3L7ZQM4"/>
<feature type="transmembrane region" description="Helical" evidence="6">
    <location>
        <begin position="231"/>
        <end position="254"/>
    </location>
</feature>
<dbReference type="Pfam" id="PF03631">
    <property type="entry name" value="Virul_fac_BrkB"/>
    <property type="match status" value="1"/>
</dbReference>